<organism evidence="1">
    <name type="scientific">uncultured marine virus</name>
    <dbReference type="NCBI Taxonomy" id="186617"/>
    <lineage>
        <taxon>Viruses</taxon>
        <taxon>environmental samples</taxon>
    </lineage>
</organism>
<name>A0A0F7L3T2_9VIRU</name>
<reference evidence="1" key="2">
    <citation type="submission" date="2015-03" db="EMBL/GenBank/DDBJ databases">
        <authorList>
            <person name="Chow C.-E.T."/>
            <person name="Winget D.M."/>
            <person name="White R.A.III."/>
            <person name="Hallam S.J."/>
            <person name="Suttle C.A."/>
        </authorList>
    </citation>
    <scope>NUCLEOTIDE SEQUENCE</scope>
    <source>
        <strain evidence="1">Anoxic3_4</strain>
    </source>
</reference>
<accession>A0A0F7L3T2</accession>
<dbReference type="EMBL" id="KR029579">
    <property type="protein sequence ID" value="AKH46133.1"/>
    <property type="molecule type" value="Genomic_DNA"/>
</dbReference>
<sequence length="164" mass="18116">MAFTAAYDEPKTSFSSSAFIWRATDGGTSFTAIPYNSTDFEFFPDDAVVDDALYFSVGRYSTLVAGLRFNVGTAIAATSYTLAWEYYHRTDGWTAIEDLADDTNSFATTGQNDVRFPQQWDAYTITIEGNSSCLWVRCRLSAVDTITGGGRLIRRIQLSTVKGS</sequence>
<reference evidence="1" key="1">
    <citation type="journal article" date="2015" name="Front. Microbiol.">
        <title>Combining genomic sequencing methods to explore viral diversity and reveal potential virus-host interactions.</title>
        <authorList>
            <person name="Chow C.E."/>
            <person name="Winget D.M."/>
            <person name="White R.A.III."/>
            <person name="Hallam S.J."/>
            <person name="Suttle C.A."/>
        </authorList>
    </citation>
    <scope>NUCLEOTIDE SEQUENCE</scope>
    <source>
        <strain evidence="1">Anoxic3_4</strain>
    </source>
</reference>
<evidence type="ECO:0000313" key="1">
    <source>
        <dbReference type="EMBL" id="AKH46133.1"/>
    </source>
</evidence>
<protein>
    <submittedName>
        <fullName evidence="1">Uncharacterized protein</fullName>
    </submittedName>
</protein>
<proteinExistence type="predicted"/>